<reference evidence="2" key="1">
    <citation type="journal article" date="2014" name="Int. J. Syst. Evol. Microbiol.">
        <title>Complete genome sequence of Corynebacterium casei LMG S-19264T (=DSM 44701T), isolated from a smear-ripened cheese.</title>
        <authorList>
            <consortium name="US DOE Joint Genome Institute (JGI-PGF)"/>
            <person name="Walter F."/>
            <person name="Albersmeier A."/>
            <person name="Kalinowski J."/>
            <person name="Ruckert C."/>
        </authorList>
    </citation>
    <scope>NUCLEOTIDE SEQUENCE</scope>
    <source>
        <strain evidence="2">JCM 4477</strain>
    </source>
</reference>
<dbReference type="Proteomes" id="UP000630718">
    <property type="component" value="Unassembled WGS sequence"/>
</dbReference>
<accession>A0A919AGM1</accession>
<evidence type="ECO:0000256" key="1">
    <source>
        <dbReference type="SAM" id="MobiDB-lite"/>
    </source>
</evidence>
<proteinExistence type="predicted"/>
<protein>
    <submittedName>
        <fullName evidence="2">Uncharacterized protein</fullName>
    </submittedName>
</protein>
<keyword evidence="3" id="KW-1185">Reference proteome</keyword>
<evidence type="ECO:0000313" key="3">
    <source>
        <dbReference type="Proteomes" id="UP000630718"/>
    </source>
</evidence>
<comment type="caution">
    <text evidence="2">The sequence shown here is derived from an EMBL/GenBank/DDBJ whole genome shotgun (WGS) entry which is preliminary data.</text>
</comment>
<feature type="region of interest" description="Disordered" evidence="1">
    <location>
        <begin position="1"/>
        <end position="76"/>
    </location>
</feature>
<dbReference type="AlphaFoldDB" id="A0A919AGM1"/>
<evidence type="ECO:0000313" key="2">
    <source>
        <dbReference type="EMBL" id="GHF01774.1"/>
    </source>
</evidence>
<reference evidence="2" key="2">
    <citation type="submission" date="2020-09" db="EMBL/GenBank/DDBJ databases">
        <authorList>
            <person name="Sun Q."/>
            <person name="Ohkuma M."/>
        </authorList>
    </citation>
    <scope>NUCLEOTIDE SEQUENCE</scope>
    <source>
        <strain evidence="2">JCM 4477</strain>
    </source>
</reference>
<sequence>MPAGAVQRDGEVQRGKGSRGHGDAFLEVREKPSADPCGSMRIHEGSAGPRAGTAEARVRSRRSARTGVRAGVSGATERAGHALEVDVGPGVQVHHVGCPGHVGHLPRQGAGRASHISS</sequence>
<gene>
    <name evidence="2" type="ORF">GCM10018772_28390</name>
</gene>
<feature type="region of interest" description="Disordered" evidence="1">
    <location>
        <begin position="98"/>
        <end position="118"/>
    </location>
</feature>
<organism evidence="2 3">
    <name type="scientific">Streptomyces fumanus</name>
    <dbReference type="NCBI Taxonomy" id="67302"/>
    <lineage>
        <taxon>Bacteria</taxon>
        <taxon>Bacillati</taxon>
        <taxon>Actinomycetota</taxon>
        <taxon>Actinomycetes</taxon>
        <taxon>Kitasatosporales</taxon>
        <taxon>Streptomycetaceae</taxon>
        <taxon>Streptomyces</taxon>
    </lineage>
</organism>
<feature type="compositionally biased region" description="Basic and acidic residues" evidence="1">
    <location>
        <begin position="8"/>
        <end position="33"/>
    </location>
</feature>
<dbReference type="EMBL" id="BNBI01000005">
    <property type="protein sequence ID" value="GHF01774.1"/>
    <property type="molecule type" value="Genomic_DNA"/>
</dbReference>
<name>A0A919AGM1_9ACTN</name>